<feature type="transmembrane region" description="Helical" evidence="5">
    <location>
        <begin position="57"/>
        <end position="77"/>
    </location>
</feature>
<name>A0A8S1EYW2_9PELO</name>
<feature type="transmembrane region" description="Helical" evidence="5">
    <location>
        <begin position="357"/>
        <end position="376"/>
    </location>
</feature>
<accession>A0A8S1EYW2</accession>
<reference evidence="7 8" key="1">
    <citation type="submission" date="2020-04" db="EMBL/GenBank/DDBJ databases">
        <authorList>
            <person name="Laetsch R D."/>
            <person name="Stevens L."/>
            <person name="Kumar S."/>
            <person name="Blaxter L. M."/>
        </authorList>
    </citation>
    <scope>NUCLEOTIDE SEQUENCE [LARGE SCALE GENOMIC DNA]</scope>
</reference>
<feature type="transmembrane region" description="Helical" evidence="5">
    <location>
        <begin position="112"/>
        <end position="133"/>
    </location>
</feature>
<feature type="transmembrane region" description="Helical" evidence="5">
    <location>
        <begin position="245"/>
        <end position="272"/>
    </location>
</feature>
<feature type="transmembrane region" description="Helical" evidence="5">
    <location>
        <begin position="331"/>
        <end position="351"/>
    </location>
</feature>
<dbReference type="OrthoDB" id="655540at2759"/>
<dbReference type="Proteomes" id="UP000494206">
    <property type="component" value="Unassembled WGS sequence"/>
</dbReference>
<keyword evidence="4 5" id="KW-0472">Membrane</keyword>
<feature type="transmembrane region" description="Helical" evidence="5">
    <location>
        <begin position="292"/>
        <end position="310"/>
    </location>
</feature>
<protein>
    <recommendedName>
        <fullName evidence="6">Amino acid transporter transmembrane domain-containing protein</fullName>
    </recommendedName>
</protein>
<evidence type="ECO:0000256" key="2">
    <source>
        <dbReference type="ARBA" id="ARBA00022692"/>
    </source>
</evidence>
<comment type="subcellular location">
    <subcellularLocation>
        <location evidence="1">Membrane</location>
        <topology evidence="1">Multi-pass membrane protein</topology>
    </subcellularLocation>
</comment>
<dbReference type="GO" id="GO:0005774">
    <property type="term" value="C:vacuolar membrane"/>
    <property type="evidence" value="ECO:0007669"/>
    <property type="project" value="TreeGrafter"/>
</dbReference>
<gene>
    <name evidence="7" type="ORF">CBOVIS_LOCUS5808</name>
</gene>
<keyword evidence="3 5" id="KW-1133">Transmembrane helix</keyword>
<dbReference type="FunFam" id="1.20.1740.10:FF:000052">
    <property type="entry name" value="Lysine histidine transporter-like 3"/>
    <property type="match status" value="1"/>
</dbReference>
<dbReference type="Pfam" id="PF01490">
    <property type="entry name" value="Aa_trans"/>
    <property type="match status" value="1"/>
</dbReference>
<evidence type="ECO:0000256" key="3">
    <source>
        <dbReference type="ARBA" id="ARBA00022989"/>
    </source>
</evidence>
<dbReference type="AlphaFoldDB" id="A0A8S1EYW2"/>
<proteinExistence type="predicted"/>
<evidence type="ECO:0000313" key="8">
    <source>
        <dbReference type="Proteomes" id="UP000494206"/>
    </source>
</evidence>
<evidence type="ECO:0000256" key="1">
    <source>
        <dbReference type="ARBA" id="ARBA00004141"/>
    </source>
</evidence>
<sequence length="495" mass="54190">MGLNRVWSKEQKVGPNSHVNEKGFDWLMGAVFVVGETAGGAMLALPNAMAAMGLVPGVALIVLSAIICTYTGVQLAWTWKIMQNRWRDYREHCRKPYGEMAYRTVGPRCRSFIAFMICVTQIGFACVLLLLAAKNLSIILHYFVGLNINQCYLIVIVGVLIWPMTMLKSPMHFWQVAIFSAGSSSLAVVLIVLGMMHDGPVCARDAPHDDSDFLSAAMAFGTIMFAYGGHATLPTIQHDMMKPAHFVHSVVLSLSVCTLYYLAVGITGYFVYGSTVGEAVIPSIQIPWIQQIVNLMVAVHVISTIVIVMSPPIQQVEQLLHIPHKFGVKRILVRSTLFWLVVFLALSVPHFGPLLDLIGASTMVMMTILLPPIFYLSMRTQEIKWAANGTIEGGGDDEHERATFKEIVQHTPKHILLFNAFILVFGIVGGTLATITSVIKLTQADMAPPCYVQYFSRGGLAFTDGDIGAVNCCGSLRNLTVGGQSPQGYCALSEF</sequence>
<feature type="transmembrane region" description="Helical" evidence="5">
    <location>
        <begin position="26"/>
        <end position="45"/>
    </location>
</feature>
<dbReference type="GO" id="GO:0015179">
    <property type="term" value="F:L-amino acid transmembrane transporter activity"/>
    <property type="evidence" value="ECO:0007669"/>
    <property type="project" value="TreeGrafter"/>
</dbReference>
<dbReference type="EMBL" id="CADEPM010000003">
    <property type="protein sequence ID" value="CAB3403311.1"/>
    <property type="molecule type" value="Genomic_DNA"/>
</dbReference>
<evidence type="ECO:0000256" key="5">
    <source>
        <dbReference type="SAM" id="Phobius"/>
    </source>
</evidence>
<comment type="caution">
    <text evidence="7">The sequence shown here is derived from an EMBL/GenBank/DDBJ whole genome shotgun (WGS) entry which is preliminary data.</text>
</comment>
<keyword evidence="8" id="KW-1185">Reference proteome</keyword>
<organism evidence="7 8">
    <name type="scientific">Caenorhabditis bovis</name>
    <dbReference type="NCBI Taxonomy" id="2654633"/>
    <lineage>
        <taxon>Eukaryota</taxon>
        <taxon>Metazoa</taxon>
        <taxon>Ecdysozoa</taxon>
        <taxon>Nematoda</taxon>
        <taxon>Chromadorea</taxon>
        <taxon>Rhabditida</taxon>
        <taxon>Rhabditina</taxon>
        <taxon>Rhabditomorpha</taxon>
        <taxon>Rhabditoidea</taxon>
        <taxon>Rhabditidae</taxon>
        <taxon>Peloderinae</taxon>
        <taxon>Caenorhabditis</taxon>
    </lineage>
</organism>
<dbReference type="InterPro" id="IPR013057">
    <property type="entry name" value="AA_transpt_TM"/>
</dbReference>
<feature type="transmembrane region" description="Helical" evidence="5">
    <location>
        <begin position="139"/>
        <end position="161"/>
    </location>
</feature>
<evidence type="ECO:0000256" key="4">
    <source>
        <dbReference type="ARBA" id="ARBA00023136"/>
    </source>
</evidence>
<keyword evidence="2 5" id="KW-0812">Transmembrane</keyword>
<feature type="transmembrane region" description="Helical" evidence="5">
    <location>
        <begin position="213"/>
        <end position="233"/>
    </location>
</feature>
<dbReference type="PANTHER" id="PTHR22950">
    <property type="entry name" value="AMINO ACID TRANSPORTER"/>
    <property type="match status" value="1"/>
</dbReference>
<feature type="transmembrane region" description="Helical" evidence="5">
    <location>
        <begin position="415"/>
        <end position="439"/>
    </location>
</feature>
<evidence type="ECO:0000259" key="6">
    <source>
        <dbReference type="Pfam" id="PF01490"/>
    </source>
</evidence>
<evidence type="ECO:0000313" key="7">
    <source>
        <dbReference type="EMBL" id="CAB3403311.1"/>
    </source>
</evidence>
<dbReference type="PANTHER" id="PTHR22950:SF703">
    <property type="entry name" value="AMINO ACID TRANSPORTER TRANSMEMBRANE DOMAIN-CONTAINING PROTEIN"/>
    <property type="match status" value="1"/>
</dbReference>
<feature type="transmembrane region" description="Helical" evidence="5">
    <location>
        <begin position="173"/>
        <end position="193"/>
    </location>
</feature>
<feature type="domain" description="Amino acid transporter transmembrane" evidence="6">
    <location>
        <begin position="25"/>
        <end position="387"/>
    </location>
</feature>